<feature type="transmembrane region" description="Helical" evidence="2">
    <location>
        <begin position="32"/>
        <end position="51"/>
    </location>
</feature>
<dbReference type="InterPro" id="IPR050491">
    <property type="entry name" value="AmpC-like"/>
</dbReference>
<dbReference type="MEROPS" id="S12.003"/>
<dbReference type="SUPFAM" id="SSF56601">
    <property type="entry name" value="beta-lactamase/transpeptidase-like"/>
    <property type="match status" value="1"/>
</dbReference>
<evidence type="ECO:0000313" key="4">
    <source>
        <dbReference type="EMBL" id="AEE44468.1"/>
    </source>
</evidence>
<dbReference type="Pfam" id="PF00144">
    <property type="entry name" value="Beta-lactamase"/>
    <property type="match status" value="1"/>
</dbReference>
<dbReference type="KEGG" id="cfi:Celf_0323"/>
<evidence type="ECO:0000256" key="1">
    <source>
        <dbReference type="SAM" id="MobiDB-lite"/>
    </source>
</evidence>
<dbReference type="EMBL" id="CP002666">
    <property type="protein sequence ID" value="AEE44468.1"/>
    <property type="molecule type" value="Genomic_DNA"/>
</dbReference>
<dbReference type="InterPro" id="IPR012338">
    <property type="entry name" value="Beta-lactam/transpept-like"/>
</dbReference>
<sequence length="465" mass="47956">MRSTAPTTRDDVHDGPEQPAGASGTRRPPRRLLAAAALTAAGALAVGGLAVPAANAAAPATTGAGATTVVAPRGSTPLASAPFAAAALVRSTLAGADEPDAARTGAHSHRTVQRALDALVRTDGYPGVLATVRDERGRSRNLVAGVGDLSTGRRPPVDGRVRLASNSKTFVAVVVLQLVGEGKVDLDAPVATYLPGLVDNGRTGAERVDGAVITVRQLLQHTSGIPEYVDVLAGPDLSGVDRMRDTYLQPRALLDVALVRPASFPAGTGWAYSNTNYVVAGLLVEAVTGRPLHEEVTRRVIERAGLRDTYVPAVGEREIRGTHPRAYHADAPGAPLEDFTTLDPSSAWAAGDVVGTPSDLVRLYTAVLDGRLLGPAELAEMQRTVETSQDWGPVRYGLGLTSTPLSCGGVAWGHGGDIFGFSTREGVTDDGRAAAVAVTSLPAALPDPESAFVHLDGALDTALCS</sequence>
<evidence type="ECO:0000313" key="5">
    <source>
        <dbReference type="Proteomes" id="UP000008460"/>
    </source>
</evidence>
<dbReference type="STRING" id="590998.Celf_0323"/>
<name>F4H6V9_CELFA</name>
<dbReference type="InterPro" id="IPR001466">
    <property type="entry name" value="Beta-lactam-related"/>
</dbReference>
<dbReference type="InterPro" id="IPR006311">
    <property type="entry name" value="TAT_signal"/>
</dbReference>
<protein>
    <submittedName>
        <fullName evidence="4">Beta-lactamase</fullName>
    </submittedName>
</protein>
<accession>F4H6V9</accession>
<dbReference type="PANTHER" id="PTHR46825">
    <property type="entry name" value="D-ALANYL-D-ALANINE-CARBOXYPEPTIDASE/ENDOPEPTIDASE AMPH"/>
    <property type="match status" value="1"/>
</dbReference>
<keyword evidence="2" id="KW-0812">Transmembrane</keyword>
<organism evidence="4 5">
    <name type="scientific">Cellulomonas fimi (strain ATCC 484 / DSM 20113 / JCM 1341 / CCUG 24087 / LMG 16345 / NBRC 15513 / NCIMB 8980 / NCTC 7547 / NRS-133)</name>
    <dbReference type="NCBI Taxonomy" id="590998"/>
    <lineage>
        <taxon>Bacteria</taxon>
        <taxon>Bacillati</taxon>
        <taxon>Actinomycetota</taxon>
        <taxon>Actinomycetes</taxon>
        <taxon>Micrococcales</taxon>
        <taxon>Cellulomonadaceae</taxon>
        <taxon>Cellulomonas</taxon>
    </lineage>
</organism>
<dbReference type="HOGENOM" id="CLU_020027_2_3_11"/>
<feature type="region of interest" description="Disordered" evidence="1">
    <location>
        <begin position="1"/>
        <end position="29"/>
    </location>
</feature>
<keyword evidence="2" id="KW-1133">Transmembrane helix</keyword>
<feature type="domain" description="Beta-lactamase-related" evidence="3">
    <location>
        <begin position="113"/>
        <end position="444"/>
    </location>
</feature>
<keyword evidence="5" id="KW-1185">Reference proteome</keyword>
<dbReference type="PROSITE" id="PS51318">
    <property type="entry name" value="TAT"/>
    <property type="match status" value="1"/>
</dbReference>
<dbReference type="Gene3D" id="3.40.710.10">
    <property type="entry name" value="DD-peptidase/beta-lactamase superfamily"/>
    <property type="match status" value="1"/>
</dbReference>
<dbReference type="RefSeq" id="WP_013769497.1">
    <property type="nucleotide sequence ID" value="NC_015514.1"/>
</dbReference>
<dbReference type="PANTHER" id="PTHR46825:SF7">
    <property type="entry name" value="D-ALANYL-D-ALANINE CARBOXYPEPTIDASE"/>
    <property type="match status" value="1"/>
</dbReference>
<proteinExistence type="predicted"/>
<dbReference type="AlphaFoldDB" id="F4H6V9"/>
<keyword evidence="2" id="KW-0472">Membrane</keyword>
<dbReference type="eggNOG" id="COG1680">
    <property type="taxonomic scope" value="Bacteria"/>
</dbReference>
<evidence type="ECO:0000259" key="3">
    <source>
        <dbReference type="Pfam" id="PF00144"/>
    </source>
</evidence>
<reference evidence="4 5" key="1">
    <citation type="submission" date="2011-04" db="EMBL/GenBank/DDBJ databases">
        <title>Complete sequence of Cellulomonas fimi ATCC 484.</title>
        <authorList>
            <consortium name="US DOE Joint Genome Institute"/>
            <person name="Lucas S."/>
            <person name="Han J."/>
            <person name="Lapidus A."/>
            <person name="Cheng J.-F."/>
            <person name="Goodwin L."/>
            <person name="Pitluck S."/>
            <person name="Peters L."/>
            <person name="Chertkov O."/>
            <person name="Detter J.C."/>
            <person name="Han C."/>
            <person name="Tapia R."/>
            <person name="Land M."/>
            <person name="Hauser L."/>
            <person name="Kyrpides N."/>
            <person name="Ivanova N."/>
            <person name="Ovchinnikova G."/>
            <person name="Pagani I."/>
            <person name="Mead D."/>
            <person name="Brumm P."/>
            <person name="Woyke T."/>
        </authorList>
    </citation>
    <scope>NUCLEOTIDE SEQUENCE [LARGE SCALE GENOMIC DNA]</scope>
    <source>
        <strain evidence="5">ATCC 484 / DSM 20113 / JCM 1341 / NBRC 15513 / NCIMB 8980 / NCTC 7547</strain>
    </source>
</reference>
<evidence type="ECO:0000256" key="2">
    <source>
        <dbReference type="SAM" id="Phobius"/>
    </source>
</evidence>
<gene>
    <name evidence="4" type="ordered locus">Celf_0323</name>
</gene>
<dbReference type="Proteomes" id="UP000008460">
    <property type="component" value="Chromosome"/>
</dbReference>